<keyword evidence="3" id="KW-1185">Reference proteome</keyword>
<accession>A0ABV2CVG8</accession>
<evidence type="ECO:0000256" key="1">
    <source>
        <dbReference type="SAM" id="MobiDB-lite"/>
    </source>
</evidence>
<dbReference type="RefSeq" id="WP_345928012.1">
    <property type="nucleotide sequence ID" value="NZ_JBDIVF010000005.1"/>
</dbReference>
<evidence type="ECO:0000313" key="2">
    <source>
        <dbReference type="EMBL" id="MET1491911.1"/>
    </source>
</evidence>
<dbReference type="Proteomes" id="UP001548590">
    <property type="component" value="Unassembled WGS sequence"/>
</dbReference>
<feature type="region of interest" description="Disordered" evidence="1">
    <location>
        <begin position="28"/>
        <end position="47"/>
    </location>
</feature>
<proteinExistence type="predicted"/>
<organism evidence="2 3">
    <name type="scientific">Uliginosibacterium paludis</name>
    <dbReference type="NCBI Taxonomy" id="1615952"/>
    <lineage>
        <taxon>Bacteria</taxon>
        <taxon>Pseudomonadati</taxon>
        <taxon>Pseudomonadota</taxon>
        <taxon>Betaproteobacteria</taxon>
        <taxon>Rhodocyclales</taxon>
        <taxon>Zoogloeaceae</taxon>
        <taxon>Uliginosibacterium</taxon>
    </lineage>
</organism>
<name>A0ABV2CVG8_9RHOO</name>
<sequence>MSLIDKPGNAADIERLDEENERSAYMNEAQIESTQFGVGRDTLPDQD</sequence>
<reference evidence="2 3" key="1">
    <citation type="submission" date="2024-07" db="EMBL/GenBank/DDBJ databases">
        <title>Uliginosibacterium paludis KCTC:42655.</title>
        <authorList>
            <person name="Kim M.K."/>
        </authorList>
    </citation>
    <scope>NUCLEOTIDE SEQUENCE [LARGE SCALE GENOMIC DNA]</scope>
    <source>
        <strain evidence="2 3">KCTC 42655</strain>
    </source>
</reference>
<evidence type="ECO:0000313" key="3">
    <source>
        <dbReference type="Proteomes" id="UP001548590"/>
    </source>
</evidence>
<comment type="caution">
    <text evidence="2">The sequence shown here is derived from an EMBL/GenBank/DDBJ whole genome shotgun (WGS) entry which is preliminary data.</text>
</comment>
<protein>
    <submittedName>
        <fullName evidence="2">Uncharacterized protein</fullName>
    </submittedName>
</protein>
<gene>
    <name evidence="2" type="ORF">ABVT11_18875</name>
</gene>
<dbReference type="EMBL" id="JBEWLZ010000017">
    <property type="protein sequence ID" value="MET1491911.1"/>
    <property type="molecule type" value="Genomic_DNA"/>
</dbReference>